<dbReference type="Proteomes" id="UP000004915">
    <property type="component" value="Unassembled WGS sequence"/>
</dbReference>
<gene>
    <name evidence="1" type="ORF">KEK_12278</name>
</gene>
<sequence length="117" mass="13379">MARGEFVREVLIACQDRLQQLLMGPLVAFPELQPGDRPPELAAGHRRYRTPHRLEQLVARRPQDRAVKVRALLHRGLLIGGVHHGRGAFELLDLIATTRGRGQRRGRPLQRPHRLQK</sequence>
<proteinExistence type="predicted"/>
<protein>
    <submittedName>
        <fullName evidence="1">Uncharacterized protein</fullName>
    </submittedName>
</protein>
<dbReference type="AlphaFoldDB" id="G7CKG3"/>
<organism evidence="1 2">
    <name type="scientific">Mycolicibacterium thermoresistibile (strain ATCC 19527 / DSM 44167 / CIP 105390 / JCM 6362 / NCTC 10409 / 316)</name>
    <name type="common">Mycobacterium thermoresistibile</name>
    <dbReference type="NCBI Taxonomy" id="1078020"/>
    <lineage>
        <taxon>Bacteria</taxon>
        <taxon>Bacillati</taxon>
        <taxon>Actinomycetota</taxon>
        <taxon>Actinomycetes</taxon>
        <taxon>Mycobacteriales</taxon>
        <taxon>Mycobacteriaceae</taxon>
        <taxon>Mycolicibacterium</taxon>
    </lineage>
</organism>
<accession>G7CKG3</accession>
<dbReference type="EMBL" id="AGVE01000046">
    <property type="protein sequence ID" value="EHI11673.1"/>
    <property type="molecule type" value="Genomic_DNA"/>
</dbReference>
<comment type="caution">
    <text evidence="1">The sequence shown here is derived from an EMBL/GenBank/DDBJ whole genome shotgun (WGS) entry which is preliminary data.</text>
</comment>
<reference evidence="1 2" key="1">
    <citation type="submission" date="2011-11" db="EMBL/GenBank/DDBJ databases">
        <authorList>
            <consortium name="Tuberculosis Structural Genomics Consortium"/>
            <person name="Ioerger T.R."/>
        </authorList>
    </citation>
    <scope>NUCLEOTIDE SEQUENCE [LARGE SCALE GENOMIC DNA]</scope>
    <source>
        <strain evidence="2">ATCC 19527 / DSM 44167 / CIP 105390 / JCM 6362 / NCTC 10409 / 316</strain>
    </source>
</reference>
<evidence type="ECO:0000313" key="2">
    <source>
        <dbReference type="Proteomes" id="UP000004915"/>
    </source>
</evidence>
<keyword evidence="2" id="KW-1185">Reference proteome</keyword>
<name>G7CKG3_MYCT3</name>
<evidence type="ECO:0000313" key="1">
    <source>
        <dbReference type="EMBL" id="EHI11673.1"/>
    </source>
</evidence>